<dbReference type="AlphaFoldDB" id="A0A2A6CEY3"/>
<keyword evidence="3" id="KW-1185">Reference proteome</keyword>
<reference evidence="3" key="1">
    <citation type="journal article" date="2008" name="Nat. Genet.">
        <title>The Pristionchus pacificus genome provides a unique perspective on nematode lifestyle and parasitism.</title>
        <authorList>
            <person name="Dieterich C."/>
            <person name="Clifton S.W."/>
            <person name="Schuster L.N."/>
            <person name="Chinwalla A."/>
            <person name="Delehaunty K."/>
            <person name="Dinkelacker I."/>
            <person name="Fulton L."/>
            <person name="Fulton R."/>
            <person name="Godfrey J."/>
            <person name="Minx P."/>
            <person name="Mitreva M."/>
            <person name="Roeseler W."/>
            <person name="Tian H."/>
            <person name="Witte H."/>
            <person name="Yang S.P."/>
            <person name="Wilson R.K."/>
            <person name="Sommer R.J."/>
        </authorList>
    </citation>
    <scope>NUCLEOTIDE SEQUENCE [LARGE SCALE GENOMIC DNA]</scope>
    <source>
        <strain evidence="3">PS312</strain>
    </source>
</reference>
<dbReference type="EnsemblMetazoa" id="PPA24446.1">
    <property type="protein sequence ID" value="PPA24446.1"/>
    <property type="gene ID" value="WBGene00114000"/>
</dbReference>
<protein>
    <submittedName>
        <fullName evidence="2">Uncharacterized protein</fullName>
    </submittedName>
</protein>
<name>A0A2A6CEY3_PRIPA</name>
<feature type="region of interest" description="Disordered" evidence="1">
    <location>
        <begin position="32"/>
        <end position="52"/>
    </location>
</feature>
<accession>A0A8R1UH07</accession>
<feature type="compositionally biased region" description="Basic and acidic residues" evidence="1">
    <location>
        <begin position="32"/>
        <end position="42"/>
    </location>
</feature>
<proteinExistence type="predicted"/>
<accession>A0A2A6CEY3</accession>
<gene>
    <name evidence="2" type="primary">WBGene00114000</name>
</gene>
<evidence type="ECO:0000313" key="2">
    <source>
        <dbReference type="EnsemblMetazoa" id="PPA24446.1"/>
    </source>
</evidence>
<dbReference type="Proteomes" id="UP000005239">
    <property type="component" value="Unassembled WGS sequence"/>
</dbReference>
<organism evidence="2 3">
    <name type="scientific">Pristionchus pacificus</name>
    <name type="common">Parasitic nematode worm</name>
    <dbReference type="NCBI Taxonomy" id="54126"/>
    <lineage>
        <taxon>Eukaryota</taxon>
        <taxon>Metazoa</taxon>
        <taxon>Ecdysozoa</taxon>
        <taxon>Nematoda</taxon>
        <taxon>Chromadorea</taxon>
        <taxon>Rhabditida</taxon>
        <taxon>Rhabditina</taxon>
        <taxon>Diplogasteromorpha</taxon>
        <taxon>Diplogasteroidea</taxon>
        <taxon>Neodiplogasteridae</taxon>
        <taxon>Pristionchus</taxon>
    </lineage>
</organism>
<reference evidence="2" key="2">
    <citation type="submission" date="2022-06" db="UniProtKB">
        <authorList>
            <consortium name="EnsemblMetazoa"/>
        </authorList>
    </citation>
    <scope>IDENTIFICATION</scope>
    <source>
        <strain evidence="2">PS312</strain>
    </source>
</reference>
<evidence type="ECO:0000313" key="3">
    <source>
        <dbReference type="Proteomes" id="UP000005239"/>
    </source>
</evidence>
<sequence length="84" mass="9648">MYQRQAILRRKATLATTLAMCLLSCEPDHKLEKKTDHEKVSDQRSFTQHNPTEHRRFIASMLLREWSSKNSSAKPDNTTGSSSN</sequence>
<evidence type="ECO:0000256" key="1">
    <source>
        <dbReference type="SAM" id="MobiDB-lite"/>
    </source>
</evidence>